<dbReference type="PANTHER" id="PTHR21666:SF270">
    <property type="entry name" value="MUREIN HYDROLASE ACTIVATOR ENVC"/>
    <property type="match status" value="1"/>
</dbReference>
<feature type="domain" description="M23ase beta-sheet core" evidence="2">
    <location>
        <begin position="169"/>
        <end position="264"/>
    </location>
</feature>
<dbReference type="Pfam" id="PF01551">
    <property type="entry name" value="Peptidase_M23"/>
    <property type="match status" value="1"/>
</dbReference>
<dbReference type="PANTHER" id="PTHR21666">
    <property type="entry name" value="PEPTIDASE-RELATED"/>
    <property type="match status" value="1"/>
</dbReference>
<accession>A0A9D2PBN5</accession>
<dbReference type="InterPro" id="IPR011055">
    <property type="entry name" value="Dup_hybrid_motif"/>
</dbReference>
<proteinExistence type="predicted"/>
<dbReference type="InterPro" id="IPR050570">
    <property type="entry name" value="Cell_wall_metabolism_enzyme"/>
</dbReference>
<evidence type="ECO:0000313" key="3">
    <source>
        <dbReference type="EMBL" id="HJC46520.1"/>
    </source>
</evidence>
<sequence>MKNKVRQMFRDKLFLVMLVLGLLTIVAAAGVVTIQRGGGTEENPYLSMEDQESLIAEETKEEAGQLAGASEMEKAAQEEENGSGGRDFGGSGEDSAARQADTADGSTGQGKTETEAAPAGAGNDAAAARMLNFSDADRLGWPVRGSVLIDYSMDATTYFATLEQYKCSPGIVLQSEVSTPVYAPAAARVLEVGSNEELGNYVTLDLGNDYTAICGQLKEIPVAVNDYVDEGSLLGYVAEPTKYYSVEGPNVYFELTCGGSPVDPLDYME</sequence>
<dbReference type="GO" id="GO:0004222">
    <property type="term" value="F:metalloendopeptidase activity"/>
    <property type="evidence" value="ECO:0007669"/>
    <property type="project" value="TreeGrafter"/>
</dbReference>
<name>A0A9D2PBN5_9FIRM</name>
<dbReference type="Proteomes" id="UP000823883">
    <property type="component" value="Unassembled WGS sequence"/>
</dbReference>
<reference evidence="3" key="2">
    <citation type="submission" date="2021-04" db="EMBL/GenBank/DDBJ databases">
        <authorList>
            <person name="Gilroy R."/>
        </authorList>
    </citation>
    <scope>NUCLEOTIDE SEQUENCE</scope>
    <source>
        <strain evidence="3">CHK183-5548</strain>
    </source>
</reference>
<evidence type="ECO:0000256" key="1">
    <source>
        <dbReference type="SAM" id="MobiDB-lite"/>
    </source>
</evidence>
<dbReference type="AlphaFoldDB" id="A0A9D2PBN5"/>
<gene>
    <name evidence="3" type="ORF">IAA04_00520</name>
</gene>
<protein>
    <submittedName>
        <fullName evidence="3">M23 family metallopeptidase</fullName>
    </submittedName>
</protein>
<dbReference type="Gene3D" id="2.70.70.10">
    <property type="entry name" value="Glucose Permease (Domain IIA)"/>
    <property type="match status" value="1"/>
</dbReference>
<evidence type="ECO:0000259" key="2">
    <source>
        <dbReference type="Pfam" id="PF01551"/>
    </source>
</evidence>
<reference evidence="3" key="1">
    <citation type="journal article" date="2021" name="PeerJ">
        <title>Extensive microbial diversity within the chicken gut microbiome revealed by metagenomics and culture.</title>
        <authorList>
            <person name="Gilroy R."/>
            <person name="Ravi A."/>
            <person name="Getino M."/>
            <person name="Pursley I."/>
            <person name="Horton D.L."/>
            <person name="Alikhan N.F."/>
            <person name="Baker D."/>
            <person name="Gharbi K."/>
            <person name="Hall N."/>
            <person name="Watson M."/>
            <person name="Adriaenssens E.M."/>
            <person name="Foster-Nyarko E."/>
            <person name="Jarju S."/>
            <person name="Secka A."/>
            <person name="Antonio M."/>
            <person name="Oren A."/>
            <person name="Chaudhuri R.R."/>
            <person name="La Ragione R."/>
            <person name="Hildebrand F."/>
            <person name="Pallen M.J."/>
        </authorList>
    </citation>
    <scope>NUCLEOTIDE SEQUENCE</scope>
    <source>
        <strain evidence="3">CHK183-5548</strain>
    </source>
</reference>
<comment type="caution">
    <text evidence="3">The sequence shown here is derived from an EMBL/GenBank/DDBJ whole genome shotgun (WGS) entry which is preliminary data.</text>
</comment>
<dbReference type="InterPro" id="IPR016047">
    <property type="entry name" value="M23ase_b-sheet_dom"/>
</dbReference>
<dbReference type="SUPFAM" id="SSF51261">
    <property type="entry name" value="Duplicated hybrid motif"/>
    <property type="match status" value="1"/>
</dbReference>
<feature type="compositionally biased region" description="Gly residues" evidence="1">
    <location>
        <begin position="82"/>
        <end position="92"/>
    </location>
</feature>
<dbReference type="EMBL" id="DWWL01000003">
    <property type="protein sequence ID" value="HJC46520.1"/>
    <property type="molecule type" value="Genomic_DNA"/>
</dbReference>
<evidence type="ECO:0000313" key="4">
    <source>
        <dbReference type="Proteomes" id="UP000823883"/>
    </source>
</evidence>
<dbReference type="CDD" id="cd12797">
    <property type="entry name" value="M23_peptidase"/>
    <property type="match status" value="1"/>
</dbReference>
<organism evidence="3 4">
    <name type="scientific">Candidatus Lachnoclostridium pullistercoris</name>
    <dbReference type="NCBI Taxonomy" id="2838632"/>
    <lineage>
        <taxon>Bacteria</taxon>
        <taxon>Bacillati</taxon>
        <taxon>Bacillota</taxon>
        <taxon>Clostridia</taxon>
        <taxon>Lachnospirales</taxon>
        <taxon>Lachnospiraceae</taxon>
    </lineage>
</organism>
<feature type="region of interest" description="Disordered" evidence="1">
    <location>
        <begin position="59"/>
        <end position="122"/>
    </location>
</feature>